<dbReference type="NCBIfam" id="TIGR03349">
    <property type="entry name" value="IV_VI_DotU"/>
    <property type="match status" value="1"/>
</dbReference>
<dbReference type="InterPro" id="IPR017732">
    <property type="entry name" value="T4/T6SS_DotU"/>
</dbReference>
<feature type="compositionally biased region" description="Low complexity" evidence="2">
    <location>
        <begin position="1"/>
        <end position="13"/>
    </location>
</feature>
<dbReference type="PANTHER" id="PTHR38033">
    <property type="entry name" value="MEMBRANE PROTEIN-RELATED"/>
    <property type="match status" value="1"/>
</dbReference>
<evidence type="ECO:0000259" key="3">
    <source>
        <dbReference type="PROSITE" id="PS51123"/>
    </source>
</evidence>
<dbReference type="Pfam" id="PF09850">
    <property type="entry name" value="DotU"/>
    <property type="match status" value="1"/>
</dbReference>
<dbReference type="InterPro" id="IPR038522">
    <property type="entry name" value="T4/T6SS_DotU_sf"/>
</dbReference>
<comment type="caution">
    <text evidence="4">The sequence shown here is derived from an EMBL/GenBank/DDBJ whole genome shotgun (WGS) entry which is preliminary data.</text>
</comment>
<dbReference type="Pfam" id="PF00691">
    <property type="entry name" value="OmpA"/>
    <property type="match status" value="1"/>
</dbReference>
<evidence type="ECO:0000313" key="4">
    <source>
        <dbReference type="EMBL" id="NSX53728.1"/>
    </source>
</evidence>
<dbReference type="Proteomes" id="UP000777935">
    <property type="component" value="Unassembled WGS sequence"/>
</dbReference>
<organism evidence="4 5">
    <name type="scientific">Parasulfitobacter algicola</name>
    <dbReference type="NCBI Taxonomy" id="2614809"/>
    <lineage>
        <taxon>Bacteria</taxon>
        <taxon>Pseudomonadati</taxon>
        <taxon>Pseudomonadota</taxon>
        <taxon>Alphaproteobacteria</taxon>
        <taxon>Rhodobacterales</taxon>
        <taxon>Roseobacteraceae</taxon>
        <taxon>Parasulfitobacter</taxon>
    </lineage>
</organism>
<evidence type="ECO:0000256" key="2">
    <source>
        <dbReference type="SAM" id="MobiDB-lite"/>
    </source>
</evidence>
<dbReference type="NCBIfam" id="NF038228">
    <property type="entry name" value="IcmH_DotU_IVB"/>
    <property type="match status" value="1"/>
</dbReference>
<dbReference type="PANTHER" id="PTHR38033:SF1">
    <property type="entry name" value="DOTU FAMILY TYPE IV_VI SECRETION SYSTEM PROTEIN"/>
    <property type="match status" value="1"/>
</dbReference>
<accession>A0ABX2IU69</accession>
<feature type="compositionally biased region" description="Basic and acidic residues" evidence="2">
    <location>
        <begin position="24"/>
        <end position="33"/>
    </location>
</feature>
<dbReference type="InterPro" id="IPR036737">
    <property type="entry name" value="OmpA-like_sf"/>
</dbReference>
<dbReference type="Gene3D" id="3.30.1330.60">
    <property type="entry name" value="OmpA-like domain"/>
    <property type="match status" value="1"/>
</dbReference>
<evidence type="ECO:0000313" key="5">
    <source>
        <dbReference type="Proteomes" id="UP000777935"/>
    </source>
</evidence>
<name>A0ABX2IU69_9RHOB</name>
<dbReference type="Gene3D" id="1.25.40.590">
    <property type="entry name" value="Type IV / VI secretion system, DotU"/>
    <property type="match status" value="1"/>
</dbReference>
<reference evidence="4 5" key="1">
    <citation type="submission" date="2020-06" db="EMBL/GenBank/DDBJ databases">
        <title>Sulfitobacter algicola sp. nov., isolated from green algae.</title>
        <authorList>
            <person name="Wang C."/>
        </authorList>
    </citation>
    <scope>NUCLEOTIDE SEQUENCE [LARGE SCALE GENOMIC DNA]</scope>
    <source>
        <strain evidence="4 5">1151</strain>
    </source>
</reference>
<evidence type="ECO:0000256" key="1">
    <source>
        <dbReference type="PROSITE-ProRule" id="PRU00473"/>
    </source>
</evidence>
<proteinExistence type="predicted"/>
<dbReference type="CDD" id="cd07185">
    <property type="entry name" value="OmpA_C-like"/>
    <property type="match status" value="1"/>
</dbReference>
<dbReference type="RefSeq" id="WP_174134986.1">
    <property type="nucleotide sequence ID" value="NZ_JABUFE010000001.1"/>
</dbReference>
<sequence length="493" mass="53666">MASSSDPVDNNDNNDPRIVLPTPGRDRGAKSAEPDQTPVYETPVEPVSDLPIAEMLSEFRLSGGEVPLLVAEAAALLNLAHTLRVRTAPPDLGTLRRETTQAVKEYEAQLASSGIVPEQSRAAHYIVCATLDDVIRNTPWGADWSVSGLVSTFHIDVTGGDRVFELLNHFQSNPGAHRDILMLIYLCLSLGFEGRTRVSARGSMELAQIRDGLYRTLRTQLGTFERDLSPRWQGEDAAHEPIKSGRLLWAIAGALVLTFTLLYSALSYSLNRSSDEVLLTFANLPPNAIPSIFIPDPPPPPVIPEVVEPEIPEVVPAPVLPPPPDPIEEFMAFLQREVDEGLVILVREGDAVLVRVLNTGAFASGSAVVEPDFYDVFDRIGTGIAINDFEVTIQGHTDSSRVGSGSRFASNFELSEARANAVRERIENMVGSSEFITVEGKGDTSPVATNDTIEGRQANRRTDIIVRKIGARVPPSLLRHDLYDGNNQDGTPQ</sequence>
<protein>
    <submittedName>
        <fullName evidence="4">DotU family type IV/VI secretion system protein</fullName>
    </submittedName>
</protein>
<keyword evidence="5" id="KW-1185">Reference proteome</keyword>
<feature type="region of interest" description="Disordered" evidence="2">
    <location>
        <begin position="1"/>
        <end position="43"/>
    </location>
</feature>
<feature type="domain" description="OmpA-like" evidence="3">
    <location>
        <begin position="349"/>
        <end position="470"/>
    </location>
</feature>
<dbReference type="SUPFAM" id="SSF103088">
    <property type="entry name" value="OmpA-like"/>
    <property type="match status" value="1"/>
</dbReference>
<gene>
    <name evidence="4" type="ORF">HRQ87_02840</name>
</gene>
<dbReference type="InterPro" id="IPR006665">
    <property type="entry name" value="OmpA-like"/>
</dbReference>
<dbReference type="PROSITE" id="PS51123">
    <property type="entry name" value="OMPA_2"/>
    <property type="match status" value="1"/>
</dbReference>
<keyword evidence="1" id="KW-0472">Membrane</keyword>
<dbReference type="EMBL" id="JABUFE010000001">
    <property type="protein sequence ID" value="NSX53728.1"/>
    <property type="molecule type" value="Genomic_DNA"/>
</dbReference>